<name>A0AAV3XX16_9GAST</name>
<gene>
    <name evidence="2" type="ORF">PoB_000150700</name>
</gene>
<evidence type="ECO:0000313" key="2">
    <source>
        <dbReference type="EMBL" id="GFN75001.1"/>
    </source>
</evidence>
<evidence type="ECO:0000256" key="1">
    <source>
        <dbReference type="SAM" id="MobiDB-lite"/>
    </source>
</evidence>
<feature type="compositionally biased region" description="Basic and acidic residues" evidence="1">
    <location>
        <begin position="77"/>
        <end position="90"/>
    </location>
</feature>
<protein>
    <submittedName>
        <fullName evidence="2">Uncharacterized protein</fullName>
    </submittedName>
</protein>
<organism evidence="2 3">
    <name type="scientific">Plakobranchus ocellatus</name>
    <dbReference type="NCBI Taxonomy" id="259542"/>
    <lineage>
        <taxon>Eukaryota</taxon>
        <taxon>Metazoa</taxon>
        <taxon>Spiralia</taxon>
        <taxon>Lophotrochozoa</taxon>
        <taxon>Mollusca</taxon>
        <taxon>Gastropoda</taxon>
        <taxon>Heterobranchia</taxon>
        <taxon>Euthyneura</taxon>
        <taxon>Panpulmonata</taxon>
        <taxon>Sacoglossa</taxon>
        <taxon>Placobranchoidea</taxon>
        <taxon>Plakobranchidae</taxon>
        <taxon>Plakobranchus</taxon>
    </lineage>
</organism>
<feature type="compositionally biased region" description="Basic and acidic residues" evidence="1">
    <location>
        <begin position="53"/>
        <end position="67"/>
    </location>
</feature>
<comment type="caution">
    <text evidence="2">The sequence shown here is derived from an EMBL/GenBank/DDBJ whole genome shotgun (WGS) entry which is preliminary data.</text>
</comment>
<accession>A0AAV3XX16</accession>
<dbReference type="AlphaFoldDB" id="A0AAV3XX16"/>
<reference evidence="2 3" key="1">
    <citation type="journal article" date="2021" name="Elife">
        <title>Chloroplast acquisition without the gene transfer in kleptoplastic sea slugs, Plakobranchus ocellatus.</title>
        <authorList>
            <person name="Maeda T."/>
            <person name="Takahashi S."/>
            <person name="Yoshida T."/>
            <person name="Shimamura S."/>
            <person name="Takaki Y."/>
            <person name="Nagai Y."/>
            <person name="Toyoda A."/>
            <person name="Suzuki Y."/>
            <person name="Arimoto A."/>
            <person name="Ishii H."/>
            <person name="Satoh N."/>
            <person name="Nishiyama T."/>
            <person name="Hasebe M."/>
            <person name="Maruyama T."/>
            <person name="Minagawa J."/>
            <person name="Obokata J."/>
            <person name="Shigenobu S."/>
        </authorList>
    </citation>
    <scope>NUCLEOTIDE SEQUENCE [LARGE SCALE GENOMIC DNA]</scope>
</reference>
<evidence type="ECO:0000313" key="3">
    <source>
        <dbReference type="Proteomes" id="UP000735302"/>
    </source>
</evidence>
<dbReference type="EMBL" id="BLXT01000208">
    <property type="protein sequence ID" value="GFN75001.1"/>
    <property type="molecule type" value="Genomic_DNA"/>
</dbReference>
<proteinExistence type="predicted"/>
<feature type="region of interest" description="Disordered" evidence="1">
    <location>
        <begin position="44"/>
        <end position="96"/>
    </location>
</feature>
<dbReference type="Proteomes" id="UP000735302">
    <property type="component" value="Unassembled WGS sequence"/>
</dbReference>
<sequence>MSPSESRPRFLHRHICCPLSYQPFTPPSSLRYARTEPLPLELKCPSLPQRQQTPHERDRHGYKDAGKTRRQGRKVCGGREKPTHLVDTHRLGQYMV</sequence>
<keyword evidence="3" id="KW-1185">Reference proteome</keyword>